<feature type="region of interest" description="Disordered" evidence="9">
    <location>
        <begin position="249"/>
        <end position="286"/>
    </location>
</feature>
<evidence type="ECO:0000256" key="10">
    <source>
        <dbReference type="SAM" id="Phobius"/>
    </source>
</evidence>
<dbReference type="InterPro" id="IPR002898">
    <property type="entry name" value="MotA_ExbB_proton_chnl"/>
</dbReference>
<evidence type="ECO:0000313" key="13">
    <source>
        <dbReference type="Proteomes" id="UP000186895"/>
    </source>
</evidence>
<dbReference type="eggNOG" id="COG1291">
    <property type="taxonomic scope" value="Bacteria"/>
</dbReference>
<comment type="subcellular location">
    <subcellularLocation>
        <location evidence="1">Cell membrane</location>
        <topology evidence="1">Multi-pass membrane protein</topology>
    </subcellularLocation>
</comment>
<evidence type="ECO:0000256" key="9">
    <source>
        <dbReference type="SAM" id="MobiDB-lite"/>
    </source>
</evidence>
<evidence type="ECO:0000256" key="1">
    <source>
        <dbReference type="ARBA" id="ARBA00004651"/>
    </source>
</evidence>
<keyword evidence="13" id="KW-1185">Reference proteome</keyword>
<keyword evidence="8 10" id="KW-0472">Membrane</keyword>
<sequence length="286" mass="30528">MDFASLLGIISGIALIISAIFLGGNADVFLNVPGLMIVAGGTLAATLLTVNFKDVTNAFKAAWIVFTRDNTNPQEMIDTMLELSRVSHRHGLLKLGDVESDSHVLKRACNLLAEAASEQVIRNTLQNEIDSLIARHHSVQDVFRKMGAYAPAFGMLGTLIGLIQMLSQLSNPETIGPAMAVALLTTFYGSLLATVVFLPIAGKLHARTLAEVTNLEIIREGCISILTNDHYMHVYEQLASYLPEAQRKPVKIGKQQKDTAADGGGAKGNAGKAAAGKQQKPAGPRG</sequence>
<evidence type="ECO:0000256" key="6">
    <source>
        <dbReference type="ARBA" id="ARBA00022779"/>
    </source>
</evidence>
<dbReference type="GO" id="GO:0071978">
    <property type="term" value="P:bacterial-type flagellum-dependent swarming motility"/>
    <property type="evidence" value="ECO:0007669"/>
    <property type="project" value="InterPro"/>
</dbReference>
<evidence type="ECO:0000259" key="11">
    <source>
        <dbReference type="Pfam" id="PF01618"/>
    </source>
</evidence>
<dbReference type="InterPro" id="IPR047055">
    <property type="entry name" value="MotA-like"/>
</dbReference>
<keyword evidence="5 10" id="KW-0812">Transmembrane</keyword>
<gene>
    <name evidence="12" type="ORF">SAMN05421647_101930</name>
</gene>
<dbReference type="GO" id="GO:0006935">
    <property type="term" value="P:chemotaxis"/>
    <property type="evidence" value="ECO:0007669"/>
    <property type="project" value="InterPro"/>
</dbReference>
<evidence type="ECO:0000256" key="5">
    <source>
        <dbReference type="ARBA" id="ARBA00022692"/>
    </source>
</evidence>
<dbReference type="PROSITE" id="PS01307">
    <property type="entry name" value="MOTA"/>
    <property type="match status" value="1"/>
</dbReference>
<evidence type="ECO:0000256" key="3">
    <source>
        <dbReference type="ARBA" id="ARBA00022448"/>
    </source>
</evidence>
<evidence type="ECO:0000256" key="7">
    <source>
        <dbReference type="ARBA" id="ARBA00022989"/>
    </source>
</evidence>
<keyword evidence="6" id="KW-0283">Flagellar rotation</keyword>
<dbReference type="STRING" id="49186.SAMN05421647_101930"/>
<feature type="domain" description="MotA/TolQ/ExbB proton channel" evidence="11">
    <location>
        <begin position="101"/>
        <end position="216"/>
    </location>
</feature>
<keyword evidence="4" id="KW-1003">Cell membrane</keyword>
<feature type="transmembrane region" description="Helical" evidence="10">
    <location>
        <begin position="7"/>
        <end position="26"/>
    </location>
</feature>
<proteinExistence type="inferred from homology"/>
<accession>A0A1N6PC86</accession>
<dbReference type="Pfam" id="PF01618">
    <property type="entry name" value="MotA_ExbB"/>
    <property type="match status" value="1"/>
</dbReference>
<reference evidence="12 13" key="1">
    <citation type="submission" date="2017-01" db="EMBL/GenBank/DDBJ databases">
        <authorList>
            <person name="Mah S.A."/>
            <person name="Swanson W.J."/>
            <person name="Moy G.W."/>
            <person name="Vacquier V.D."/>
        </authorList>
    </citation>
    <scope>NUCLEOTIDE SEQUENCE [LARGE SCALE GENOMIC DNA]</scope>
    <source>
        <strain evidence="12 13">DSM 7027</strain>
    </source>
</reference>
<dbReference type="GO" id="GO:0005886">
    <property type="term" value="C:plasma membrane"/>
    <property type="evidence" value="ECO:0007669"/>
    <property type="project" value="UniProtKB-SubCell"/>
</dbReference>
<dbReference type="EMBL" id="FTMN01000001">
    <property type="protein sequence ID" value="SIQ01879.1"/>
    <property type="molecule type" value="Genomic_DNA"/>
</dbReference>
<evidence type="ECO:0000313" key="12">
    <source>
        <dbReference type="EMBL" id="SIQ01879.1"/>
    </source>
</evidence>
<feature type="transmembrane region" description="Helical" evidence="10">
    <location>
        <begin position="178"/>
        <end position="200"/>
    </location>
</feature>
<evidence type="ECO:0000256" key="2">
    <source>
        <dbReference type="ARBA" id="ARBA00008038"/>
    </source>
</evidence>
<keyword evidence="3" id="KW-0813">Transport</keyword>
<feature type="transmembrane region" description="Helical" evidence="10">
    <location>
        <begin position="146"/>
        <end position="166"/>
    </location>
</feature>
<comment type="similarity">
    <text evidence="2">Belongs to the MotA family.</text>
</comment>
<feature type="transmembrane region" description="Helical" evidence="10">
    <location>
        <begin position="32"/>
        <end position="50"/>
    </location>
</feature>
<name>A0A1N6PC86_9GAMM</name>
<evidence type="ECO:0000256" key="4">
    <source>
        <dbReference type="ARBA" id="ARBA00022475"/>
    </source>
</evidence>
<dbReference type="PANTHER" id="PTHR30433">
    <property type="entry name" value="CHEMOTAXIS PROTEIN MOTA"/>
    <property type="match status" value="1"/>
</dbReference>
<dbReference type="RefSeq" id="WP_076461175.1">
    <property type="nucleotide sequence ID" value="NZ_FTMN01000001.1"/>
</dbReference>
<dbReference type="InterPro" id="IPR000540">
    <property type="entry name" value="Flag_MotA_CS"/>
</dbReference>
<dbReference type="AlphaFoldDB" id="A0A1N6PC86"/>
<evidence type="ECO:0000256" key="8">
    <source>
        <dbReference type="ARBA" id="ARBA00023136"/>
    </source>
</evidence>
<feature type="compositionally biased region" description="Low complexity" evidence="9">
    <location>
        <begin position="269"/>
        <end position="286"/>
    </location>
</feature>
<organism evidence="12 13">
    <name type="scientific">Marinobacterium stanieri</name>
    <dbReference type="NCBI Taxonomy" id="49186"/>
    <lineage>
        <taxon>Bacteria</taxon>
        <taxon>Pseudomonadati</taxon>
        <taxon>Pseudomonadota</taxon>
        <taxon>Gammaproteobacteria</taxon>
        <taxon>Oceanospirillales</taxon>
        <taxon>Oceanospirillaceae</taxon>
        <taxon>Marinobacterium</taxon>
    </lineage>
</organism>
<dbReference type="PANTHER" id="PTHR30433:SF2">
    <property type="entry name" value="MOTILITY PROTEIN A"/>
    <property type="match status" value="1"/>
</dbReference>
<protein>
    <submittedName>
        <fullName evidence="12">Chemotaxis protein MotA</fullName>
    </submittedName>
</protein>
<dbReference type="Proteomes" id="UP000186895">
    <property type="component" value="Unassembled WGS sequence"/>
</dbReference>
<keyword evidence="7 10" id="KW-1133">Transmembrane helix</keyword>